<evidence type="ECO:0000313" key="2">
    <source>
        <dbReference type="Proteomes" id="UP000266673"/>
    </source>
</evidence>
<sequence>MVYSEEWLKNTIHEGYFKSYDHSEFSVHKPIGKGDRDSIIWFCNWRFTRIFKDKLSKLEWTDKLRLARIIHRDFVSVIHDEKLLIADLAYQKTRSKTSNVSIHGVFGVILWEISSGKCNFSMLAHLDSATTLDIDPSGMILVSGEFVSHWRKFDEGVLCVESLPWMDSVVKIYC</sequence>
<dbReference type="EMBL" id="QKWP01000717">
    <property type="protein sequence ID" value="RIB15853.1"/>
    <property type="molecule type" value="Genomic_DNA"/>
</dbReference>
<evidence type="ECO:0000313" key="1">
    <source>
        <dbReference type="EMBL" id="RIB15853.1"/>
    </source>
</evidence>
<reference evidence="1 2" key="1">
    <citation type="submission" date="2018-06" db="EMBL/GenBank/DDBJ databases">
        <title>Comparative genomics reveals the genomic features of Rhizophagus irregularis, R. cerebriforme, R. diaphanum and Gigaspora rosea, and their symbiotic lifestyle signature.</title>
        <authorList>
            <person name="Morin E."/>
            <person name="San Clemente H."/>
            <person name="Chen E.C.H."/>
            <person name="De La Providencia I."/>
            <person name="Hainaut M."/>
            <person name="Kuo A."/>
            <person name="Kohler A."/>
            <person name="Murat C."/>
            <person name="Tang N."/>
            <person name="Roy S."/>
            <person name="Loubradou J."/>
            <person name="Henrissat B."/>
            <person name="Grigoriev I.V."/>
            <person name="Corradi N."/>
            <person name="Roux C."/>
            <person name="Martin F.M."/>
        </authorList>
    </citation>
    <scope>NUCLEOTIDE SEQUENCE [LARGE SCALE GENOMIC DNA]</scope>
    <source>
        <strain evidence="1 2">DAOM 194757</strain>
    </source>
</reference>
<dbReference type="Proteomes" id="UP000266673">
    <property type="component" value="Unassembled WGS sequence"/>
</dbReference>
<dbReference type="InterPro" id="IPR015943">
    <property type="entry name" value="WD40/YVTN_repeat-like_dom_sf"/>
</dbReference>
<accession>A0A397V7B5</accession>
<keyword evidence="2" id="KW-1185">Reference proteome</keyword>
<gene>
    <name evidence="1" type="ORF">C2G38_2247366</name>
</gene>
<dbReference type="OrthoDB" id="727118at2759"/>
<comment type="caution">
    <text evidence="1">The sequence shown here is derived from an EMBL/GenBank/DDBJ whole genome shotgun (WGS) entry which is preliminary data.</text>
</comment>
<protein>
    <submittedName>
        <fullName evidence="1">Uncharacterized protein</fullName>
    </submittedName>
</protein>
<name>A0A397V7B5_9GLOM</name>
<dbReference type="AlphaFoldDB" id="A0A397V7B5"/>
<dbReference type="STRING" id="44941.A0A397V7B5"/>
<dbReference type="Gene3D" id="2.130.10.10">
    <property type="entry name" value="YVTN repeat-like/Quinoprotein amine dehydrogenase"/>
    <property type="match status" value="1"/>
</dbReference>
<proteinExistence type="predicted"/>
<organism evidence="1 2">
    <name type="scientific">Gigaspora rosea</name>
    <dbReference type="NCBI Taxonomy" id="44941"/>
    <lineage>
        <taxon>Eukaryota</taxon>
        <taxon>Fungi</taxon>
        <taxon>Fungi incertae sedis</taxon>
        <taxon>Mucoromycota</taxon>
        <taxon>Glomeromycotina</taxon>
        <taxon>Glomeromycetes</taxon>
        <taxon>Diversisporales</taxon>
        <taxon>Gigasporaceae</taxon>
        <taxon>Gigaspora</taxon>
    </lineage>
</organism>